<name>A0A2V2LJH6_9RHOB</name>
<sequence>MPSLRVFLSVIGALVPAVFVLLAVGGRLGWQGDGAPLVAHVTLDNRCAVPDRYFVVQDTVSGVQRSFVNGSARIDSRAGNPLTLQLQDRFTDVRYLGDSAPARADMTLVARCNGGGSRLSGISSAFK</sequence>
<keyword evidence="1" id="KW-1133">Transmembrane helix</keyword>
<keyword evidence="1" id="KW-0812">Transmembrane</keyword>
<reference evidence="2 3" key="1">
    <citation type="submission" date="2018-05" db="EMBL/GenBank/DDBJ databases">
        <title>Rhodobacteraceae gen. nov., sp. nov. isolated from sea water.</title>
        <authorList>
            <person name="Ren Y."/>
        </authorList>
    </citation>
    <scope>NUCLEOTIDE SEQUENCE [LARGE SCALE GENOMIC DNA]</scope>
    <source>
        <strain evidence="2 3">TG-679</strain>
    </source>
</reference>
<evidence type="ECO:0000256" key="1">
    <source>
        <dbReference type="SAM" id="Phobius"/>
    </source>
</evidence>
<dbReference type="EMBL" id="QGKU01000029">
    <property type="protein sequence ID" value="PWR03297.1"/>
    <property type="molecule type" value="Genomic_DNA"/>
</dbReference>
<keyword evidence="1" id="KW-0472">Membrane</keyword>
<dbReference type="RefSeq" id="WP_109811089.1">
    <property type="nucleotide sequence ID" value="NZ_QGKU01000029.1"/>
</dbReference>
<evidence type="ECO:0000313" key="3">
    <source>
        <dbReference type="Proteomes" id="UP000245680"/>
    </source>
</evidence>
<feature type="transmembrane region" description="Helical" evidence="1">
    <location>
        <begin position="6"/>
        <end position="24"/>
    </location>
</feature>
<comment type="caution">
    <text evidence="2">The sequence shown here is derived from an EMBL/GenBank/DDBJ whole genome shotgun (WGS) entry which is preliminary data.</text>
</comment>
<protein>
    <submittedName>
        <fullName evidence="2">Uncharacterized protein</fullName>
    </submittedName>
</protein>
<dbReference type="OrthoDB" id="7849923at2"/>
<evidence type="ECO:0000313" key="2">
    <source>
        <dbReference type="EMBL" id="PWR03297.1"/>
    </source>
</evidence>
<accession>A0A2V2LJH6</accession>
<dbReference type="AlphaFoldDB" id="A0A2V2LJH6"/>
<proteinExistence type="predicted"/>
<dbReference type="Proteomes" id="UP000245680">
    <property type="component" value="Unassembled WGS sequence"/>
</dbReference>
<keyword evidence="3" id="KW-1185">Reference proteome</keyword>
<gene>
    <name evidence="2" type="ORF">DKT77_07495</name>
</gene>
<organism evidence="2 3">
    <name type="scientific">Meridianimarinicoccus roseus</name>
    <dbReference type="NCBI Taxonomy" id="2072018"/>
    <lineage>
        <taxon>Bacteria</taxon>
        <taxon>Pseudomonadati</taxon>
        <taxon>Pseudomonadota</taxon>
        <taxon>Alphaproteobacteria</taxon>
        <taxon>Rhodobacterales</taxon>
        <taxon>Paracoccaceae</taxon>
        <taxon>Meridianimarinicoccus</taxon>
    </lineage>
</organism>